<dbReference type="RefSeq" id="WP_145175639.1">
    <property type="nucleotide sequence ID" value="NZ_CP036525.1"/>
</dbReference>
<dbReference type="Gene3D" id="3.30.1340.10">
    <property type="entry name" value="HPr-like"/>
    <property type="match status" value="1"/>
</dbReference>
<dbReference type="GO" id="GO:0016740">
    <property type="term" value="F:transferase activity"/>
    <property type="evidence" value="ECO:0007669"/>
    <property type="project" value="UniProtKB-KW"/>
</dbReference>
<dbReference type="PANTHER" id="PTHR33705">
    <property type="entry name" value="PHOSPHOCARRIER PROTEIN HPR"/>
    <property type="match status" value="1"/>
</dbReference>
<dbReference type="EMBL" id="CP036525">
    <property type="protein sequence ID" value="QDT07536.1"/>
    <property type="molecule type" value="Genomic_DNA"/>
</dbReference>
<sequence>MSNDASLTRTVVVQNAEGLHARPADLLVRMANKFHATIRIGKNSEWVDCKSILSLLTLGAAQGTELSVAAEGEDAAAAIDAITALFEAGFDDTDEMKGVKPAVDS</sequence>
<evidence type="ECO:0000259" key="5">
    <source>
        <dbReference type="PROSITE" id="PS51350"/>
    </source>
</evidence>
<dbReference type="PROSITE" id="PS51350">
    <property type="entry name" value="PTS_HPR_DOM"/>
    <property type="match status" value="1"/>
</dbReference>
<dbReference type="InterPro" id="IPR002114">
    <property type="entry name" value="PTS_HPr_Ser_P_site"/>
</dbReference>
<dbReference type="CDD" id="cd00367">
    <property type="entry name" value="PTS-HPr_like"/>
    <property type="match status" value="1"/>
</dbReference>
<dbReference type="EC" id="2.7.11.-" evidence="6"/>
<gene>
    <name evidence="6" type="primary">ptsH</name>
    <name evidence="6" type="ORF">K227x_59640</name>
</gene>
<dbReference type="OrthoDB" id="9809047at2"/>
<dbReference type="KEGG" id="rlc:K227x_59640"/>
<evidence type="ECO:0000313" key="6">
    <source>
        <dbReference type="EMBL" id="QDT07536.1"/>
    </source>
</evidence>
<evidence type="ECO:0000256" key="3">
    <source>
        <dbReference type="ARBA" id="ARBA00022490"/>
    </source>
</evidence>
<evidence type="ECO:0000256" key="4">
    <source>
        <dbReference type="ARBA" id="ARBA00022683"/>
    </source>
</evidence>
<dbReference type="GO" id="GO:0005737">
    <property type="term" value="C:cytoplasm"/>
    <property type="evidence" value="ECO:0007669"/>
    <property type="project" value="UniProtKB-SubCell"/>
</dbReference>
<dbReference type="PRINTS" id="PR00107">
    <property type="entry name" value="PHOSPHOCPHPR"/>
</dbReference>
<comment type="similarity">
    <text evidence="2">Belongs to the HPr family.</text>
</comment>
<evidence type="ECO:0000313" key="7">
    <source>
        <dbReference type="Proteomes" id="UP000318538"/>
    </source>
</evidence>
<dbReference type="PROSITE" id="PS00589">
    <property type="entry name" value="PTS_HPR_SER"/>
    <property type="match status" value="1"/>
</dbReference>
<accession>A0A517NK85</accession>
<protein>
    <submittedName>
        <fullName evidence="6">Phosphocarrier protein HPr</fullName>
        <ecNumber evidence="6">2.7.11.-</ecNumber>
    </submittedName>
</protein>
<dbReference type="PANTHER" id="PTHR33705:SF2">
    <property type="entry name" value="PHOSPHOCARRIER PROTEIN NPR"/>
    <property type="match status" value="1"/>
</dbReference>
<dbReference type="InterPro" id="IPR000032">
    <property type="entry name" value="HPr-like"/>
</dbReference>
<keyword evidence="7" id="KW-1185">Reference proteome</keyword>
<proteinExistence type="inferred from homology"/>
<organism evidence="6 7">
    <name type="scientific">Rubripirellula lacrimiformis</name>
    <dbReference type="NCBI Taxonomy" id="1930273"/>
    <lineage>
        <taxon>Bacteria</taxon>
        <taxon>Pseudomonadati</taxon>
        <taxon>Planctomycetota</taxon>
        <taxon>Planctomycetia</taxon>
        <taxon>Pirellulales</taxon>
        <taxon>Pirellulaceae</taxon>
        <taxon>Rubripirellula</taxon>
    </lineage>
</organism>
<evidence type="ECO:0000256" key="2">
    <source>
        <dbReference type="ARBA" id="ARBA00010736"/>
    </source>
</evidence>
<dbReference type="InterPro" id="IPR035895">
    <property type="entry name" value="HPr-like_sf"/>
</dbReference>
<keyword evidence="6" id="KW-0808">Transferase</keyword>
<name>A0A517NK85_9BACT</name>
<dbReference type="GO" id="GO:0009401">
    <property type="term" value="P:phosphoenolpyruvate-dependent sugar phosphotransferase system"/>
    <property type="evidence" value="ECO:0007669"/>
    <property type="project" value="UniProtKB-KW"/>
</dbReference>
<feature type="domain" description="HPr" evidence="5">
    <location>
        <begin position="6"/>
        <end position="93"/>
    </location>
</feature>
<comment type="subcellular location">
    <subcellularLocation>
        <location evidence="1">Cytoplasm</location>
    </subcellularLocation>
</comment>
<dbReference type="Pfam" id="PF00381">
    <property type="entry name" value="PTS-HPr"/>
    <property type="match status" value="1"/>
</dbReference>
<dbReference type="NCBIfam" id="TIGR01003">
    <property type="entry name" value="PTS_HPr_family"/>
    <property type="match status" value="1"/>
</dbReference>
<keyword evidence="3" id="KW-0963">Cytoplasm</keyword>
<dbReference type="InterPro" id="IPR050399">
    <property type="entry name" value="HPr"/>
</dbReference>
<dbReference type="Proteomes" id="UP000318538">
    <property type="component" value="Chromosome"/>
</dbReference>
<reference evidence="6 7" key="1">
    <citation type="submission" date="2019-02" db="EMBL/GenBank/DDBJ databases">
        <title>Deep-cultivation of Planctomycetes and their phenomic and genomic characterization uncovers novel biology.</title>
        <authorList>
            <person name="Wiegand S."/>
            <person name="Jogler M."/>
            <person name="Boedeker C."/>
            <person name="Pinto D."/>
            <person name="Vollmers J."/>
            <person name="Rivas-Marin E."/>
            <person name="Kohn T."/>
            <person name="Peeters S.H."/>
            <person name="Heuer A."/>
            <person name="Rast P."/>
            <person name="Oberbeckmann S."/>
            <person name="Bunk B."/>
            <person name="Jeske O."/>
            <person name="Meyerdierks A."/>
            <person name="Storesund J.E."/>
            <person name="Kallscheuer N."/>
            <person name="Luecker S."/>
            <person name="Lage O.M."/>
            <person name="Pohl T."/>
            <person name="Merkel B.J."/>
            <person name="Hornburger P."/>
            <person name="Mueller R.-W."/>
            <person name="Bruemmer F."/>
            <person name="Labrenz M."/>
            <person name="Spormann A.M."/>
            <person name="Op den Camp H."/>
            <person name="Overmann J."/>
            <person name="Amann R."/>
            <person name="Jetten M.S.M."/>
            <person name="Mascher T."/>
            <person name="Medema M.H."/>
            <person name="Devos D.P."/>
            <person name="Kaster A.-K."/>
            <person name="Ovreas L."/>
            <person name="Rohde M."/>
            <person name="Galperin M.Y."/>
            <person name="Jogler C."/>
        </authorList>
    </citation>
    <scope>NUCLEOTIDE SEQUENCE [LARGE SCALE GENOMIC DNA]</scope>
    <source>
        <strain evidence="6 7">K22_7</strain>
    </source>
</reference>
<keyword evidence="4" id="KW-0598">Phosphotransferase system</keyword>
<dbReference type="SUPFAM" id="SSF55594">
    <property type="entry name" value="HPr-like"/>
    <property type="match status" value="1"/>
</dbReference>
<evidence type="ECO:0000256" key="1">
    <source>
        <dbReference type="ARBA" id="ARBA00004496"/>
    </source>
</evidence>
<dbReference type="AlphaFoldDB" id="A0A517NK85"/>